<reference evidence="1 2" key="1">
    <citation type="journal article" date="2009" name="PLoS ONE">
        <title>Complete genome sequence of the aerobic CO-oxidizing thermophile Thermomicrobium roseum.</title>
        <authorList>
            <person name="Wu D."/>
            <person name="Raymond J."/>
            <person name="Wu M."/>
            <person name="Chatterji S."/>
            <person name="Ren Q."/>
            <person name="Graham J.E."/>
            <person name="Bryant D.A."/>
            <person name="Robb F."/>
            <person name="Colman A."/>
            <person name="Tallon L.J."/>
            <person name="Badger J.H."/>
            <person name="Madupu R."/>
            <person name="Ward N.L."/>
            <person name="Eisen J.A."/>
        </authorList>
    </citation>
    <scope>NUCLEOTIDE SEQUENCE [LARGE SCALE GENOMIC DNA]</scope>
    <source>
        <strain evidence="2">ATCC 27502 / DSM 5159 / P-2</strain>
        <plasmid evidence="1">unnamed</plasmid>
    </source>
</reference>
<keyword evidence="2" id="KW-1185">Reference proteome</keyword>
<organism evidence="1 2">
    <name type="scientific">Thermomicrobium roseum (strain ATCC 27502 / DSM 5159 / P-2)</name>
    <dbReference type="NCBI Taxonomy" id="309801"/>
    <lineage>
        <taxon>Bacteria</taxon>
        <taxon>Pseudomonadati</taxon>
        <taxon>Thermomicrobiota</taxon>
        <taxon>Thermomicrobia</taxon>
        <taxon>Thermomicrobiales</taxon>
        <taxon>Thermomicrobiaceae</taxon>
        <taxon>Thermomicrobium</taxon>
    </lineage>
</organism>
<evidence type="ECO:0000313" key="1">
    <source>
        <dbReference type="EMBL" id="ACM06959.1"/>
    </source>
</evidence>
<keyword evidence="1" id="KW-0614">Plasmid</keyword>
<proteinExistence type="predicted"/>
<dbReference type="Proteomes" id="UP000000447">
    <property type="component" value="Plasmid unnamed"/>
</dbReference>
<dbReference type="RefSeq" id="WP_012642946.1">
    <property type="nucleotide sequence ID" value="NC_011961.1"/>
</dbReference>
<dbReference type="EMBL" id="CP001276">
    <property type="protein sequence ID" value="ACM06959.1"/>
    <property type="molecule type" value="Genomic_DNA"/>
</dbReference>
<dbReference type="HOGENOM" id="CLU_3048966_0_0_0"/>
<gene>
    <name evidence="1" type="ordered locus">trd_A0756</name>
</gene>
<evidence type="ECO:0000313" key="2">
    <source>
        <dbReference type="Proteomes" id="UP000000447"/>
    </source>
</evidence>
<protein>
    <submittedName>
        <fullName evidence="1">Uncharacterized protein</fullName>
    </submittedName>
</protein>
<name>B9L4P2_THERP</name>
<sequence>MCRAPERRVRDRASATRRSFLVLLLVLAIGLFPPLSVNAGSWVVASAYREDKVT</sequence>
<geneLocation type="plasmid" evidence="2">
    <name>Tros</name>
</geneLocation>
<dbReference type="KEGG" id="tro:trd_A0756"/>
<dbReference type="AlphaFoldDB" id="B9L4P2"/>
<accession>B9L4P2</accession>